<evidence type="ECO:0000313" key="1">
    <source>
        <dbReference type="EMBL" id="KEO71784.1"/>
    </source>
</evidence>
<proteinExistence type="predicted"/>
<keyword evidence="2" id="KW-1185">Reference proteome</keyword>
<protein>
    <submittedName>
        <fullName evidence="1">Uncharacterized protein</fullName>
    </submittedName>
</protein>
<name>A0A074KS93_9BACT</name>
<organism evidence="1 2">
    <name type="scientific">Anditalea andensis</name>
    <dbReference type="NCBI Taxonomy" id="1048983"/>
    <lineage>
        <taxon>Bacteria</taxon>
        <taxon>Pseudomonadati</taxon>
        <taxon>Bacteroidota</taxon>
        <taxon>Cytophagia</taxon>
        <taxon>Cytophagales</taxon>
        <taxon>Cytophagaceae</taxon>
        <taxon>Anditalea</taxon>
    </lineage>
</organism>
<evidence type="ECO:0000313" key="2">
    <source>
        <dbReference type="Proteomes" id="UP000027821"/>
    </source>
</evidence>
<dbReference type="EMBL" id="JMIH01000039">
    <property type="protein sequence ID" value="KEO71784.1"/>
    <property type="molecule type" value="Genomic_DNA"/>
</dbReference>
<sequence length="106" mass="12751">MIYLKLFNVIVIRFLYYIIHRLFGGSFKIVNTLYNYIEAIRQVANEEEVRLIYFQAKSKILYELWEPDNSIKHLLIPKKALWMDRMKFLGTIPILILMAPMNLQKQ</sequence>
<dbReference type="RefSeq" id="WP_035079458.1">
    <property type="nucleotide sequence ID" value="NZ_JMIH01000039.1"/>
</dbReference>
<accession>A0A074KS93</accession>
<dbReference type="STRING" id="1048983.EL17_21620"/>
<gene>
    <name evidence="1" type="ORF">EL17_21620</name>
</gene>
<dbReference type="Proteomes" id="UP000027821">
    <property type="component" value="Unassembled WGS sequence"/>
</dbReference>
<reference evidence="1 2" key="1">
    <citation type="submission" date="2014-04" db="EMBL/GenBank/DDBJ databases">
        <title>Characterization and application of a salt tolerant electro-active bacterium.</title>
        <authorList>
            <person name="Yang L."/>
            <person name="Wei S."/>
            <person name="Tay Q.X.M."/>
        </authorList>
    </citation>
    <scope>NUCLEOTIDE SEQUENCE [LARGE SCALE GENOMIC DNA]</scope>
    <source>
        <strain evidence="1 2">LY1</strain>
    </source>
</reference>
<dbReference type="AlphaFoldDB" id="A0A074KS93"/>
<comment type="caution">
    <text evidence="1">The sequence shown here is derived from an EMBL/GenBank/DDBJ whole genome shotgun (WGS) entry which is preliminary data.</text>
</comment>